<feature type="domain" description="Ig-like" evidence="3">
    <location>
        <begin position="1045"/>
        <end position="1133"/>
    </location>
</feature>
<accession>A0AAY4B610</accession>
<dbReference type="CDD" id="cd00063">
    <property type="entry name" value="FN3"/>
    <property type="match status" value="9"/>
</dbReference>
<organism evidence="5 6">
    <name type="scientific">Denticeps clupeoides</name>
    <name type="common">denticle herring</name>
    <dbReference type="NCBI Taxonomy" id="299321"/>
    <lineage>
        <taxon>Eukaryota</taxon>
        <taxon>Metazoa</taxon>
        <taxon>Chordata</taxon>
        <taxon>Craniata</taxon>
        <taxon>Vertebrata</taxon>
        <taxon>Euteleostomi</taxon>
        <taxon>Actinopterygii</taxon>
        <taxon>Neopterygii</taxon>
        <taxon>Teleostei</taxon>
        <taxon>Clupei</taxon>
        <taxon>Clupeiformes</taxon>
        <taxon>Denticipitoidei</taxon>
        <taxon>Denticipitidae</taxon>
        <taxon>Denticeps</taxon>
    </lineage>
</organism>
<feature type="domain" description="Fibronectin type-III" evidence="4">
    <location>
        <begin position="1283"/>
        <end position="1324"/>
    </location>
</feature>
<name>A0AAY4B610_9TELE</name>
<dbReference type="Gene3D" id="2.60.40.10">
    <property type="entry name" value="Immunoglobulins"/>
    <property type="match status" value="14"/>
</dbReference>
<dbReference type="SUPFAM" id="SSF48726">
    <property type="entry name" value="Immunoglobulin"/>
    <property type="match status" value="4"/>
</dbReference>
<dbReference type="Ensembl" id="ENSDCDT00010017312.1">
    <property type="protein sequence ID" value="ENSDCDP00010016307.1"/>
    <property type="gene ID" value="ENSDCDG00010007520.1"/>
</dbReference>
<keyword evidence="1" id="KW-0677">Repeat</keyword>
<dbReference type="InterPro" id="IPR036179">
    <property type="entry name" value="Ig-like_dom_sf"/>
</dbReference>
<sequence length="1324" mass="145109">MLTVENSSGIRTAFVNVRVLDTPGAPQNLNIKEITRDSVSLIWDPPIIDGGSRIRSYVVEKRESTRKAYSTVNASCPKTSWKIGDLKEGCHYFFRILAENEFGIGLPVETPEYIKVSEKPLPPGKVTLKEVTGTSVTLSWEKPDHDGGSRITGYIVEMQGKGSENWTQCTVVKVTEAVVAGLTQGEEYLFRVLATNEKGTSDPRQLSVPVVAKDTVIPPTFKILFSTFSVMAGDDLKLDVPYRAQPKAAAIWQKDGNNLKETTRVNAEMTEHHLYLVIKEATRDDVGKYTIKLTNSAGEAATDIHVVVLDKPGPPTGPIKIDEVTADSMTLSWQPPEYDGGCSINNYIVEKRDTSTTNWQIVSATVARTTIKAARLKTGCEYQFRIAAENRYGKSSLLLSESVVAQYPFEVPSTPGTPTVQSSTKESMVVVWDKPNSDGGSKILGYHVESKERNSILWVKQNKQIIPETRFKLSGLEEGIEYEYRVYAENIVGLSKPSKTSELQVARDPCDAPGKAEAVIVTRNSVTLRWTKPEYDGGSKVTGYVVEKKECPNGRWMKASFANIIDTEFIVTGLVEEQIYEFRVFARNAAGVSSGPSASTGEITAKDEVDPPKIDIDSKYSQAIVVNAGESFNIHADIYGKPVPTVHWLKGGEELSNAARLEIKNTDFTASLSVKEAIRVDGGQYILLLKNVGGEKSVTINVKVLDRPGPPDGPISIYGVTSEKCSISWKPPQQDGGSDVSHYIATIEIITLDKPEIELDSELRKGIVVRAGGSMRINIPFKARPVPEIYWTKDDGDLPEKTQIEKDLDYTGLSIDICDRNDAGKYTLHLENSTGSKTAFVSVKVLDTPGPPLNLAVKDVTRNYVTLTWDPPLIDGGAKIKNYIVDKRDSTRKGFANVTTKCTKTSIRIGDLTEGGIYYFRVMGENEFGVGLPVETEEATKTADIPLAVGKVTLTDVTKTTASLSWEKPDFDGGSRILGYYIEMQPKGSDEWIVATTAKTCEGTVTGLSSGQEYLFRVSAFNEKGRSDPRPLIAPVLAKDVTVEPHFKITFSTYSVQAGEDLKIEIPLSGRPAPKITWAKEGQVLKETTRLNVSGTATSTVLRLKDASREDSGKYTVTATNSAGTITEEIGIIILDKPGPPVGPVKIEEVSANFVNISWEPPLYTGGCQINNYIVEKRDTTTTNWQIVSATIARTTIKITKLKTGSEYQFRVFAENRYGKSSSLDSATVIVQYPFSVPSAPGTPYVSSEGIEYEYRVYAENIAGISPLSKVSECVVARDPCDPPGTPEAIAITRSFVTLQWTKPQYDGGSAVTGYIIERKKYPD</sequence>
<dbReference type="FunFam" id="2.60.40.10:FF:000002">
    <property type="entry name" value="Titin a"/>
    <property type="match status" value="2"/>
</dbReference>
<dbReference type="FunFam" id="2.60.40.10:FF:000031">
    <property type="entry name" value="Myosin-binding protein C, slow type"/>
    <property type="match status" value="2"/>
</dbReference>
<evidence type="ECO:0000256" key="1">
    <source>
        <dbReference type="ARBA" id="ARBA00022737"/>
    </source>
</evidence>
<dbReference type="PANTHER" id="PTHR14340">
    <property type="entry name" value="MICROFIBRIL-ASSOCIATED GLYCOPROTEIN 3"/>
    <property type="match status" value="1"/>
</dbReference>
<dbReference type="InterPro" id="IPR007110">
    <property type="entry name" value="Ig-like_dom"/>
</dbReference>
<dbReference type="GeneTree" id="ENSGT01150000286978"/>
<dbReference type="FunFam" id="2.60.40.10:FF:000034">
    <property type="entry name" value="Titin isoform A"/>
    <property type="match status" value="1"/>
</dbReference>
<feature type="domain" description="Fibronectin type-III" evidence="4">
    <location>
        <begin position="122"/>
        <end position="215"/>
    </location>
</feature>
<dbReference type="CDD" id="cd05748">
    <property type="entry name" value="Ig_Titin_like"/>
    <property type="match status" value="3"/>
</dbReference>
<dbReference type="InterPro" id="IPR013098">
    <property type="entry name" value="Ig_I-set"/>
</dbReference>
<reference evidence="5 6" key="1">
    <citation type="submission" date="2020-06" db="EMBL/GenBank/DDBJ databases">
        <authorList>
            <consortium name="Wellcome Sanger Institute Data Sharing"/>
        </authorList>
    </citation>
    <scope>NUCLEOTIDE SEQUENCE [LARGE SCALE GENOMIC DNA]</scope>
</reference>
<evidence type="ECO:0000313" key="6">
    <source>
        <dbReference type="Proteomes" id="UP000694580"/>
    </source>
</evidence>
<protein>
    <recommendedName>
        <fullName evidence="7">Titin</fullName>
    </recommendedName>
</protein>
<dbReference type="GO" id="GO:0045214">
    <property type="term" value="P:sarcomere organization"/>
    <property type="evidence" value="ECO:0007669"/>
    <property type="project" value="TreeGrafter"/>
</dbReference>
<dbReference type="Proteomes" id="UP000694580">
    <property type="component" value="Chromosome 9"/>
</dbReference>
<evidence type="ECO:0000313" key="5">
    <source>
        <dbReference type="Ensembl" id="ENSDCDP00010016307.1"/>
    </source>
</evidence>
<feature type="domain" description="Fibronectin type-III" evidence="4">
    <location>
        <begin position="948"/>
        <end position="1041"/>
    </location>
</feature>
<dbReference type="InterPro" id="IPR003598">
    <property type="entry name" value="Ig_sub2"/>
</dbReference>
<dbReference type="SMART" id="SM00060">
    <property type="entry name" value="FN3"/>
    <property type="match status" value="9"/>
</dbReference>
<feature type="domain" description="Fibronectin type-III" evidence="4">
    <location>
        <begin position="512"/>
        <end position="608"/>
    </location>
</feature>
<reference evidence="5" key="2">
    <citation type="submission" date="2025-08" db="UniProtKB">
        <authorList>
            <consortium name="Ensembl"/>
        </authorList>
    </citation>
    <scope>IDENTIFICATION</scope>
</reference>
<keyword evidence="6" id="KW-1185">Reference proteome</keyword>
<feature type="domain" description="Fibronectin type-III" evidence="4">
    <location>
        <begin position="414"/>
        <end position="508"/>
    </location>
</feature>
<feature type="domain" description="Ig-like" evidence="3">
    <location>
        <begin position="612"/>
        <end position="699"/>
    </location>
</feature>
<dbReference type="InterPro" id="IPR003599">
    <property type="entry name" value="Ig_sub"/>
</dbReference>
<feature type="domain" description="Fibronectin type-III" evidence="4">
    <location>
        <begin position="1141"/>
        <end position="1234"/>
    </location>
</feature>
<feature type="domain" description="Ig-like" evidence="3">
    <location>
        <begin position="219"/>
        <end position="307"/>
    </location>
</feature>
<evidence type="ECO:0008006" key="7">
    <source>
        <dbReference type="Google" id="ProtNLM"/>
    </source>
</evidence>
<feature type="domain" description="Fibronectin type-III" evidence="4">
    <location>
        <begin position="25"/>
        <end position="119"/>
    </location>
</feature>
<dbReference type="FunFam" id="2.60.40.10:FF:000112">
    <property type="entry name" value="Titin a"/>
    <property type="match status" value="2"/>
</dbReference>
<dbReference type="PROSITE" id="PS50853">
    <property type="entry name" value="FN3"/>
    <property type="match status" value="9"/>
</dbReference>
<proteinExistence type="predicted"/>
<dbReference type="GO" id="GO:0031430">
    <property type="term" value="C:M band"/>
    <property type="evidence" value="ECO:0007669"/>
    <property type="project" value="TreeGrafter"/>
</dbReference>
<dbReference type="InterPro" id="IPR013783">
    <property type="entry name" value="Ig-like_fold"/>
</dbReference>
<dbReference type="GO" id="GO:0048738">
    <property type="term" value="P:cardiac muscle tissue development"/>
    <property type="evidence" value="ECO:0007669"/>
    <property type="project" value="TreeGrafter"/>
</dbReference>
<dbReference type="Pfam" id="PF07679">
    <property type="entry name" value="I-set"/>
    <property type="match status" value="4"/>
</dbReference>
<dbReference type="InterPro" id="IPR036116">
    <property type="entry name" value="FN3_sf"/>
</dbReference>
<dbReference type="FunFam" id="2.60.40.10:FF:000011">
    <property type="entry name" value="Titin b"/>
    <property type="match status" value="1"/>
</dbReference>
<dbReference type="PROSITE" id="PS50835">
    <property type="entry name" value="IG_LIKE"/>
    <property type="match status" value="3"/>
</dbReference>
<dbReference type="FunFam" id="2.60.40.10:FF:000003">
    <property type="entry name" value="Titin isoform E"/>
    <property type="match status" value="3"/>
</dbReference>
<feature type="domain" description="Fibronectin type-III" evidence="4">
    <location>
        <begin position="314"/>
        <end position="408"/>
    </location>
</feature>
<dbReference type="SMART" id="SM00408">
    <property type="entry name" value="IGc2"/>
    <property type="match status" value="4"/>
</dbReference>
<dbReference type="SMART" id="SM00409">
    <property type="entry name" value="IG"/>
    <property type="match status" value="4"/>
</dbReference>
<evidence type="ECO:0000259" key="3">
    <source>
        <dbReference type="PROSITE" id="PS50835"/>
    </source>
</evidence>
<dbReference type="FunFam" id="2.60.40.10:FF:000012">
    <property type="entry name" value="titin isoform X1"/>
    <property type="match status" value="1"/>
</dbReference>
<keyword evidence="2" id="KW-0393">Immunoglobulin domain</keyword>
<dbReference type="PRINTS" id="PR00014">
    <property type="entry name" value="FNTYPEIII"/>
</dbReference>
<dbReference type="SUPFAM" id="SSF49265">
    <property type="entry name" value="Fibronectin type III"/>
    <property type="match status" value="6"/>
</dbReference>
<evidence type="ECO:0000256" key="2">
    <source>
        <dbReference type="ARBA" id="ARBA00023319"/>
    </source>
</evidence>
<dbReference type="InterPro" id="IPR003961">
    <property type="entry name" value="FN3_dom"/>
</dbReference>
<dbReference type="Pfam" id="PF00041">
    <property type="entry name" value="fn3"/>
    <property type="match status" value="8"/>
</dbReference>
<dbReference type="PANTHER" id="PTHR14340:SF13">
    <property type="entry name" value="TITIN"/>
    <property type="match status" value="1"/>
</dbReference>
<feature type="domain" description="Fibronectin type-III" evidence="4">
    <location>
        <begin position="851"/>
        <end position="945"/>
    </location>
</feature>
<dbReference type="GO" id="GO:0008307">
    <property type="term" value="F:structural constituent of muscle"/>
    <property type="evidence" value="ECO:0007669"/>
    <property type="project" value="TreeGrafter"/>
</dbReference>
<evidence type="ECO:0000259" key="4">
    <source>
        <dbReference type="PROSITE" id="PS50853"/>
    </source>
</evidence>
<reference evidence="5" key="3">
    <citation type="submission" date="2025-09" db="UniProtKB">
        <authorList>
            <consortium name="Ensembl"/>
        </authorList>
    </citation>
    <scope>IDENTIFICATION</scope>
</reference>